<evidence type="ECO:0000256" key="8">
    <source>
        <dbReference type="PROSITE-ProRule" id="PRU00335"/>
    </source>
</evidence>
<feature type="DNA-binding region" description="H-T-H motif" evidence="7 8">
    <location>
        <begin position="31"/>
        <end position="50"/>
    </location>
</feature>
<dbReference type="GO" id="GO:0019285">
    <property type="term" value="P:glycine betaine biosynthetic process from choline"/>
    <property type="evidence" value="ECO:0007669"/>
    <property type="project" value="UniProtKB-UniRule"/>
</dbReference>
<evidence type="ECO:0000256" key="6">
    <source>
        <dbReference type="ARBA" id="ARBA00024936"/>
    </source>
</evidence>
<keyword evidence="4 7" id="KW-0238">DNA-binding</keyword>
<evidence type="ECO:0000313" key="11">
    <source>
        <dbReference type="Proteomes" id="UP000187059"/>
    </source>
</evidence>
<keyword evidence="2 7" id="KW-0678">Repressor</keyword>
<name>A0A1P8UWY5_9RHOB</name>
<dbReference type="EMBL" id="CP015093">
    <property type="protein sequence ID" value="APZ53903.1"/>
    <property type="molecule type" value="Genomic_DNA"/>
</dbReference>
<evidence type="ECO:0000259" key="9">
    <source>
        <dbReference type="PROSITE" id="PS50977"/>
    </source>
</evidence>
<comment type="function">
    <text evidence="7">Repressor involved in choline regulation of the bet genes.</text>
</comment>
<dbReference type="Gene3D" id="1.10.357.10">
    <property type="entry name" value="Tetracycline Repressor, domain 2"/>
    <property type="match status" value="1"/>
</dbReference>
<evidence type="ECO:0000256" key="4">
    <source>
        <dbReference type="ARBA" id="ARBA00023125"/>
    </source>
</evidence>
<dbReference type="OrthoDB" id="7618612at2"/>
<dbReference type="InterPro" id="IPR001647">
    <property type="entry name" value="HTH_TetR"/>
</dbReference>
<dbReference type="GO" id="GO:0045892">
    <property type="term" value="P:negative regulation of DNA-templated transcription"/>
    <property type="evidence" value="ECO:0007669"/>
    <property type="project" value="UniProtKB-UniRule"/>
</dbReference>
<sequence length="188" mass="19653">MPRMGQEPKRRAALLAATVEEVGRAGSLDVTVGQIARRAGMSPALAHHYFGGKADIFLAAMRQILSDYGAEVRAALKAAPEGQRLDALIAANFSESCFAPATVSAWLNFYVLARRDAQAARLLRVYQARLHSNLVHALRPGAADAQLAARRIAALIDGVYLRAALSGDGVAGAAAEVIAAAHALADAG</sequence>
<dbReference type="SUPFAM" id="SSF46689">
    <property type="entry name" value="Homeodomain-like"/>
    <property type="match status" value="1"/>
</dbReference>
<organism evidence="10 11">
    <name type="scientific">Salipiger abyssi</name>
    <dbReference type="NCBI Taxonomy" id="1250539"/>
    <lineage>
        <taxon>Bacteria</taxon>
        <taxon>Pseudomonadati</taxon>
        <taxon>Pseudomonadota</taxon>
        <taxon>Alphaproteobacteria</taxon>
        <taxon>Rhodobacterales</taxon>
        <taxon>Roseobacteraceae</taxon>
        <taxon>Salipiger</taxon>
    </lineage>
</organism>
<keyword evidence="3 7" id="KW-0805">Transcription regulation</keyword>
<dbReference type="Proteomes" id="UP000187059">
    <property type="component" value="Chromosome"/>
</dbReference>
<dbReference type="KEGG" id="paby:Ga0080574_TMP3569"/>
<keyword evidence="5 7" id="KW-0804">Transcription</keyword>
<dbReference type="SUPFAM" id="SSF48498">
    <property type="entry name" value="Tetracyclin repressor-like, C-terminal domain"/>
    <property type="match status" value="1"/>
</dbReference>
<dbReference type="GO" id="GO:0003700">
    <property type="term" value="F:DNA-binding transcription factor activity"/>
    <property type="evidence" value="ECO:0007669"/>
    <property type="project" value="UniProtKB-UniRule"/>
</dbReference>
<dbReference type="PROSITE" id="PS50977">
    <property type="entry name" value="HTH_TETR_2"/>
    <property type="match status" value="1"/>
</dbReference>
<proteinExistence type="inferred from homology"/>
<evidence type="ECO:0000313" key="10">
    <source>
        <dbReference type="EMBL" id="APZ53903.1"/>
    </source>
</evidence>
<reference evidence="10 11" key="1">
    <citation type="submission" date="2016-04" db="EMBL/GenBank/DDBJ databases">
        <title>Deep-sea bacteria in the southern Pacific.</title>
        <authorList>
            <person name="Tang K."/>
        </authorList>
    </citation>
    <scope>NUCLEOTIDE SEQUENCE [LARGE SCALE GENOMIC DNA]</scope>
    <source>
        <strain evidence="10 11">JLT2014</strain>
    </source>
</reference>
<keyword evidence="11" id="KW-1185">Reference proteome</keyword>
<evidence type="ECO:0000256" key="1">
    <source>
        <dbReference type="ARBA" id="ARBA00004719"/>
    </source>
</evidence>
<evidence type="ECO:0000256" key="7">
    <source>
        <dbReference type="HAMAP-Rule" id="MF_00768"/>
    </source>
</evidence>
<dbReference type="STRING" id="1250539.Ga0080574_TMP3569"/>
<evidence type="ECO:0000256" key="5">
    <source>
        <dbReference type="ARBA" id="ARBA00023163"/>
    </source>
</evidence>
<dbReference type="PANTHER" id="PTHR30055">
    <property type="entry name" value="HTH-TYPE TRANSCRIPTIONAL REGULATOR RUTR"/>
    <property type="match status" value="1"/>
</dbReference>
<accession>A0A1P8UWY5</accession>
<dbReference type="InterPro" id="IPR009057">
    <property type="entry name" value="Homeodomain-like_sf"/>
</dbReference>
<dbReference type="AlphaFoldDB" id="A0A1P8UWY5"/>
<gene>
    <name evidence="7" type="primary">betI</name>
    <name evidence="10" type="ORF">Ga0080574_TMP3569</name>
</gene>
<protein>
    <recommendedName>
        <fullName evidence="7">HTH-type transcriptional regulator BetI</fullName>
    </recommendedName>
</protein>
<comment type="function">
    <text evidence="6">Repressor involved in the biosynthesis of the osmoprotectant glycine betaine. It represses transcription of the choline transporter BetT and the genes of BetAB involved in the synthesis of glycine betaine.</text>
</comment>
<dbReference type="InterPro" id="IPR039538">
    <property type="entry name" value="BetI_C"/>
</dbReference>
<evidence type="ECO:0000256" key="3">
    <source>
        <dbReference type="ARBA" id="ARBA00023015"/>
    </source>
</evidence>
<dbReference type="Pfam" id="PF13977">
    <property type="entry name" value="TetR_C_6"/>
    <property type="match status" value="1"/>
</dbReference>
<dbReference type="InterPro" id="IPR036271">
    <property type="entry name" value="Tet_transcr_reg_TetR-rel_C_sf"/>
</dbReference>
<evidence type="ECO:0000256" key="2">
    <source>
        <dbReference type="ARBA" id="ARBA00022491"/>
    </source>
</evidence>
<dbReference type="UniPathway" id="UPA00529"/>
<dbReference type="HAMAP" id="MF_00768">
    <property type="entry name" value="HTH_type_BetI"/>
    <property type="match status" value="1"/>
</dbReference>
<dbReference type="Pfam" id="PF00440">
    <property type="entry name" value="TetR_N"/>
    <property type="match status" value="1"/>
</dbReference>
<comment type="pathway">
    <text evidence="1 7">Amine and polyamine biosynthesis; betaine biosynthesis via choline pathway [regulation].</text>
</comment>
<dbReference type="InterPro" id="IPR050109">
    <property type="entry name" value="HTH-type_TetR-like_transc_reg"/>
</dbReference>
<dbReference type="RefSeq" id="WP_076702907.1">
    <property type="nucleotide sequence ID" value="NZ_CP015093.1"/>
</dbReference>
<dbReference type="NCBIfam" id="NF001978">
    <property type="entry name" value="PRK00767.1"/>
    <property type="match status" value="1"/>
</dbReference>
<dbReference type="GO" id="GO:0000976">
    <property type="term" value="F:transcription cis-regulatory region binding"/>
    <property type="evidence" value="ECO:0007669"/>
    <property type="project" value="TreeGrafter"/>
</dbReference>
<dbReference type="PANTHER" id="PTHR30055:SF226">
    <property type="entry name" value="HTH-TYPE TRANSCRIPTIONAL REGULATOR PKSA"/>
    <property type="match status" value="1"/>
</dbReference>
<dbReference type="InterPro" id="IPR017757">
    <property type="entry name" value="Tscrpt_rep_BetI"/>
</dbReference>
<feature type="domain" description="HTH tetR-type" evidence="9">
    <location>
        <begin position="8"/>
        <end position="68"/>
    </location>
</feature>